<dbReference type="AlphaFoldDB" id="A0A3P6SXV1"/>
<name>A0A3P6SXV1_9BILA</name>
<evidence type="ECO:0000313" key="1">
    <source>
        <dbReference type="EMBL" id="VDK75839.1"/>
    </source>
</evidence>
<accession>A0A3P6SXV1</accession>
<proteinExistence type="predicted"/>
<gene>
    <name evidence="1" type="ORF">GPUH_LOCUS9676</name>
</gene>
<sequence>MQTYHLMRALHFDEGHNFHLNYMNVFCKALGYDGNDRACLRITSDCLKNCSRKDPELARVLKILIRKNSLDASQLQDCGLRQD</sequence>
<dbReference type="EMBL" id="UYRT01032875">
    <property type="protein sequence ID" value="VDK75839.1"/>
    <property type="molecule type" value="Genomic_DNA"/>
</dbReference>
<evidence type="ECO:0000313" key="2">
    <source>
        <dbReference type="Proteomes" id="UP000271098"/>
    </source>
</evidence>
<dbReference type="Proteomes" id="UP000271098">
    <property type="component" value="Unassembled WGS sequence"/>
</dbReference>
<organism evidence="1 2">
    <name type="scientific">Gongylonema pulchrum</name>
    <dbReference type="NCBI Taxonomy" id="637853"/>
    <lineage>
        <taxon>Eukaryota</taxon>
        <taxon>Metazoa</taxon>
        <taxon>Ecdysozoa</taxon>
        <taxon>Nematoda</taxon>
        <taxon>Chromadorea</taxon>
        <taxon>Rhabditida</taxon>
        <taxon>Spirurina</taxon>
        <taxon>Spiruromorpha</taxon>
        <taxon>Spiruroidea</taxon>
        <taxon>Gongylonematidae</taxon>
        <taxon>Gongylonema</taxon>
    </lineage>
</organism>
<reference evidence="1 2" key="1">
    <citation type="submission" date="2018-11" db="EMBL/GenBank/DDBJ databases">
        <authorList>
            <consortium name="Pathogen Informatics"/>
        </authorList>
    </citation>
    <scope>NUCLEOTIDE SEQUENCE [LARGE SCALE GENOMIC DNA]</scope>
</reference>
<keyword evidence="2" id="KW-1185">Reference proteome</keyword>
<protein>
    <submittedName>
        <fullName evidence="1">Uncharacterized protein</fullName>
    </submittedName>
</protein>